<sequence length="111" mass="12936">MNLFNLDGCELKLPKPECVQEETEVYQRSISKMNIAEMVGFTPGQKIRIQNLKGTEYLMQVRKEKSRTYERYAVTGWADYMRSNGISHGEICSFTYHHFDGTLFITEVTKK</sequence>
<evidence type="ECO:0000313" key="2">
    <source>
        <dbReference type="Proteomes" id="UP001056120"/>
    </source>
</evidence>
<dbReference type="EMBL" id="CM042042">
    <property type="protein sequence ID" value="KAI3703232.1"/>
    <property type="molecule type" value="Genomic_DNA"/>
</dbReference>
<reference evidence="1 2" key="2">
    <citation type="journal article" date="2022" name="Mol. Ecol. Resour.">
        <title>The genomes of chicory, endive, great burdock and yacon provide insights into Asteraceae paleo-polyploidization history and plant inulin production.</title>
        <authorList>
            <person name="Fan W."/>
            <person name="Wang S."/>
            <person name="Wang H."/>
            <person name="Wang A."/>
            <person name="Jiang F."/>
            <person name="Liu H."/>
            <person name="Zhao H."/>
            <person name="Xu D."/>
            <person name="Zhang Y."/>
        </authorList>
    </citation>
    <scope>NUCLEOTIDE SEQUENCE [LARGE SCALE GENOMIC DNA]</scope>
    <source>
        <strain evidence="2">cv. Yunnan</strain>
        <tissue evidence="1">Leaves</tissue>
    </source>
</reference>
<gene>
    <name evidence="1" type="ORF">L1987_73159</name>
</gene>
<proteinExistence type="predicted"/>
<name>A0ACB8ZZE5_9ASTR</name>
<protein>
    <submittedName>
        <fullName evidence="1">Uncharacterized protein</fullName>
    </submittedName>
</protein>
<keyword evidence="2" id="KW-1185">Reference proteome</keyword>
<organism evidence="1 2">
    <name type="scientific">Smallanthus sonchifolius</name>
    <dbReference type="NCBI Taxonomy" id="185202"/>
    <lineage>
        <taxon>Eukaryota</taxon>
        <taxon>Viridiplantae</taxon>
        <taxon>Streptophyta</taxon>
        <taxon>Embryophyta</taxon>
        <taxon>Tracheophyta</taxon>
        <taxon>Spermatophyta</taxon>
        <taxon>Magnoliopsida</taxon>
        <taxon>eudicotyledons</taxon>
        <taxon>Gunneridae</taxon>
        <taxon>Pentapetalae</taxon>
        <taxon>asterids</taxon>
        <taxon>campanulids</taxon>
        <taxon>Asterales</taxon>
        <taxon>Asteraceae</taxon>
        <taxon>Asteroideae</taxon>
        <taxon>Heliantheae alliance</taxon>
        <taxon>Millerieae</taxon>
        <taxon>Smallanthus</taxon>
    </lineage>
</organism>
<evidence type="ECO:0000313" key="1">
    <source>
        <dbReference type="EMBL" id="KAI3703232.1"/>
    </source>
</evidence>
<comment type="caution">
    <text evidence="1">The sequence shown here is derived from an EMBL/GenBank/DDBJ whole genome shotgun (WGS) entry which is preliminary data.</text>
</comment>
<reference evidence="2" key="1">
    <citation type="journal article" date="2022" name="Mol. Ecol. Resour.">
        <title>The genomes of chicory, endive, great burdock and yacon provide insights into Asteraceae palaeo-polyploidization history and plant inulin production.</title>
        <authorList>
            <person name="Fan W."/>
            <person name="Wang S."/>
            <person name="Wang H."/>
            <person name="Wang A."/>
            <person name="Jiang F."/>
            <person name="Liu H."/>
            <person name="Zhao H."/>
            <person name="Xu D."/>
            <person name="Zhang Y."/>
        </authorList>
    </citation>
    <scope>NUCLEOTIDE SEQUENCE [LARGE SCALE GENOMIC DNA]</scope>
    <source>
        <strain evidence="2">cv. Yunnan</strain>
    </source>
</reference>
<accession>A0ACB8ZZE5</accession>
<dbReference type="Proteomes" id="UP001056120">
    <property type="component" value="Linkage Group LG25"/>
</dbReference>